<feature type="domain" description="Peptidase S53" evidence="10">
    <location>
        <begin position="178"/>
        <end position="524"/>
    </location>
</feature>
<gene>
    <name evidence="11" type="ORF">D0Y96_10170</name>
</gene>
<dbReference type="Proteomes" id="UP000264702">
    <property type="component" value="Unassembled WGS sequence"/>
</dbReference>
<keyword evidence="12" id="KW-1185">Reference proteome</keyword>
<feature type="region of interest" description="Disordered" evidence="9">
    <location>
        <begin position="1"/>
        <end position="29"/>
    </location>
</feature>
<evidence type="ECO:0000256" key="5">
    <source>
        <dbReference type="ARBA" id="ARBA00022825"/>
    </source>
</evidence>
<keyword evidence="7" id="KW-0865">Zymogen</keyword>
<dbReference type="AlphaFoldDB" id="A0A372IQL3"/>
<dbReference type="SMART" id="SM00944">
    <property type="entry name" value="Pro-kuma_activ"/>
    <property type="match status" value="1"/>
</dbReference>
<dbReference type="EMBL" id="QVQT01000003">
    <property type="protein sequence ID" value="RFU17059.1"/>
    <property type="molecule type" value="Genomic_DNA"/>
</dbReference>
<evidence type="ECO:0000256" key="3">
    <source>
        <dbReference type="ARBA" id="ARBA00022723"/>
    </source>
</evidence>
<dbReference type="InterPro" id="IPR036852">
    <property type="entry name" value="Peptidase_S8/S53_dom_sf"/>
</dbReference>
<comment type="similarity">
    <text evidence="8">Belongs to the peptidase S8 family.</text>
</comment>
<keyword evidence="4" id="KW-0378">Hydrolase</keyword>
<dbReference type="PANTHER" id="PTHR14218:SF15">
    <property type="entry name" value="TRIPEPTIDYL-PEPTIDASE 1"/>
    <property type="match status" value="1"/>
</dbReference>
<evidence type="ECO:0000256" key="1">
    <source>
        <dbReference type="ARBA" id="ARBA00001913"/>
    </source>
</evidence>
<keyword evidence="3" id="KW-0479">Metal-binding</keyword>
<organism evidence="11 12">
    <name type="scientific">Paracidobacterium acidisoli</name>
    <dbReference type="NCBI Taxonomy" id="2303751"/>
    <lineage>
        <taxon>Bacteria</taxon>
        <taxon>Pseudomonadati</taxon>
        <taxon>Acidobacteriota</taxon>
        <taxon>Terriglobia</taxon>
        <taxon>Terriglobales</taxon>
        <taxon>Acidobacteriaceae</taxon>
        <taxon>Paracidobacterium</taxon>
    </lineage>
</organism>
<comment type="cofactor">
    <cofactor evidence="1">
        <name>Ca(2+)</name>
        <dbReference type="ChEBI" id="CHEBI:29108"/>
    </cofactor>
</comment>
<name>A0A372IQL3_9BACT</name>
<evidence type="ECO:0000256" key="7">
    <source>
        <dbReference type="ARBA" id="ARBA00023145"/>
    </source>
</evidence>
<dbReference type="PROSITE" id="PS51695">
    <property type="entry name" value="SEDOLISIN"/>
    <property type="match status" value="1"/>
</dbReference>
<evidence type="ECO:0000256" key="8">
    <source>
        <dbReference type="PROSITE-ProRule" id="PRU01240"/>
    </source>
</evidence>
<dbReference type="GO" id="GO:0046872">
    <property type="term" value="F:metal ion binding"/>
    <property type="evidence" value="ECO:0007669"/>
    <property type="project" value="UniProtKB-KW"/>
</dbReference>
<dbReference type="RefSeq" id="WP_117299308.1">
    <property type="nucleotide sequence ID" value="NZ_QVQT02000003.1"/>
</dbReference>
<accession>A0A372IQL3</accession>
<evidence type="ECO:0000313" key="12">
    <source>
        <dbReference type="Proteomes" id="UP000264702"/>
    </source>
</evidence>
<dbReference type="GO" id="GO:0008240">
    <property type="term" value="F:tripeptidyl-peptidase activity"/>
    <property type="evidence" value="ECO:0007669"/>
    <property type="project" value="TreeGrafter"/>
</dbReference>
<evidence type="ECO:0000313" key="11">
    <source>
        <dbReference type="EMBL" id="RFU17059.1"/>
    </source>
</evidence>
<dbReference type="OrthoDB" id="9002785at2"/>
<dbReference type="InterPro" id="IPR015366">
    <property type="entry name" value="S53_propep"/>
</dbReference>
<proteinExistence type="inferred from homology"/>
<dbReference type="Pfam" id="PF09286">
    <property type="entry name" value="Pro-kuma_activ"/>
    <property type="match status" value="1"/>
</dbReference>
<protein>
    <submittedName>
        <fullName evidence="11">Peptidase S53</fullName>
    </submittedName>
</protein>
<dbReference type="GO" id="GO:0006508">
    <property type="term" value="P:proteolysis"/>
    <property type="evidence" value="ECO:0007669"/>
    <property type="project" value="UniProtKB-KW"/>
</dbReference>
<dbReference type="CDD" id="cd11377">
    <property type="entry name" value="Pro-peptidase_S53"/>
    <property type="match status" value="1"/>
</dbReference>
<keyword evidence="2" id="KW-0645">Protease</keyword>
<dbReference type="PANTHER" id="PTHR14218">
    <property type="entry name" value="PROTEASE S8 TRIPEPTIDYL PEPTIDASE I CLN2"/>
    <property type="match status" value="1"/>
</dbReference>
<keyword evidence="6" id="KW-0106">Calcium</keyword>
<evidence type="ECO:0000256" key="6">
    <source>
        <dbReference type="ARBA" id="ARBA00022837"/>
    </source>
</evidence>
<dbReference type="SUPFAM" id="SSF52743">
    <property type="entry name" value="Subtilisin-like"/>
    <property type="match status" value="1"/>
</dbReference>
<reference evidence="11 12" key="1">
    <citation type="submission" date="2018-08" db="EMBL/GenBank/DDBJ databases">
        <title>Acidipila sp. 4G-K13, an acidobacterium isolated from forest soil.</title>
        <authorList>
            <person name="Gao Z.-H."/>
            <person name="Qiu L.-H."/>
        </authorList>
    </citation>
    <scope>NUCLEOTIDE SEQUENCE [LARGE SCALE GENOMIC DNA]</scope>
    <source>
        <strain evidence="11 12">4G-K13</strain>
    </source>
</reference>
<dbReference type="PROSITE" id="PS51892">
    <property type="entry name" value="SUBTILASE"/>
    <property type="match status" value="1"/>
</dbReference>
<dbReference type="InterPro" id="IPR050819">
    <property type="entry name" value="Tripeptidyl-peptidase_I"/>
</dbReference>
<evidence type="ECO:0000256" key="9">
    <source>
        <dbReference type="SAM" id="MobiDB-lite"/>
    </source>
</evidence>
<comment type="caution">
    <text evidence="8">Lacks conserved residue(s) required for the propagation of feature annotation.</text>
</comment>
<sequence>MHSPLPKRITLARSERKAPRHASRGGRTDGQKIISVSVIVKRKNPLDLKALGGRHVSHEEFAEKYAADPASFDALRRFAHQHGLTVDESASSLARRTIVLRGPARAMEQAFGVELHDYEDERTGRSFHGFEGTVTLPETHAGLVEAVLGLDARPVARPHFRKRDGVRPRDAAKGQAQSFNPQQVAALYGFPASGNGAGQAVGIIELGGGYSTSDLESYFSGIGITPPHVVAVSVDGGTNSPGDPNGADGEVALDIEVVGAIAPGATIAVYFTTNTDQGFMDAITTAVHDTTNNPKAISISWGGPEDGWAQSAAEALDGACQSAAALGVTITVASGDSGSSDGESDGANHVDFPASSPHVLGCGGTELIASGSSIQSEVVWDDQSSGGGASGGGVSNYFALPSWQASAGVPAPAQSGGGRGVPDVAGDASPETGYNVYFDGQSEVVGGTSAVAPLWAALITLINQQRVQKGEATAGFVNPALYAATSAFRDITQGNNGSFSAGPGWDACTGLGSPNGQAVAQALS</sequence>
<evidence type="ECO:0000256" key="4">
    <source>
        <dbReference type="ARBA" id="ARBA00022801"/>
    </source>
</evidence>
<evidence type="ECO:0000259" key="10">
    <source>
        <dbReference type="PROSITE" id="PS51695"/>
    </source>
</evidence>
<dbReference type="SUPFAM" id="SSF54897">
    <property type="entry name" value="Protease propeptides/inhibitors"/>
    <property type="match status" value="1"/>
</dbReference>
<dbReference type="Gene3D" id="3.40.50.200">
    <property type="entry name" value="Peptidase S8/S53 domain"/>
    <property type="match status" value="1"/>
</dbReference>
<dbReference type="InterPro" id="IPR030400">
    <property type="entry name" value="Sedolisin_dom"/>
</dbReference>
<keyword evidence="5" id="KW-0720">Serine protease</keyword>
<dbReference type="CDD" id="cd04056">
    <property type="entry name" value="Peptidases_S53"/>
    <property type="match status" value="1"/>
</dbReference>
<evidence type="ECO:0000256" key="2">
    <source>
        <dbReference type="ARBA" id="ARBA00022670"/>
    </source>
</evidence>
<dbReference type="GO" id="GO:0004252">
    <property type="term" value="F:serine-type endopeptidase activity"/>
    <property type="evidence" value="ECO:0007669"/>
    <property type="project" value="InterPro"/>
</dbReference>
<comment type="caution">
    <text evidence="11">The sequence shown here is derived from an EMBL/GenBank/DDBJ whole genome shotgun (WGS) entry which is preliminary data.</text>
</comment>